<name>A0A843X1X5_COLES</name>
<dbReference type="Proteomes" id="UP000652761">
    <property type="component" value="Unassembled WGS sequence"/>
</dbReference>
<gene>
    <name evidence="1" type="ORF">Taro_046273</name>
</gene>
<dbReference type="AlphaFoldDB" id="A0A843X1X5"/>
<proteinExistence type="predicted"/>
<keyword evidence="2" id="KW-1185">Reference proteome</keyword>
<organism evidence="1 2">
    <name type="scientific">Colocasia esculenta</name>
    <name type="common">Wild taro</name>
    <name type="synonym">Arum esculentum</name>
    <dbReference type="NCBI Taxonomy" id="4460"/>
    <lineage>
        <taxon>Eukaryota</taxon>
        <taxon>Viridiplantae</taxon>
        <taxon>Streptophyta</taxon>
        <taxon>Embryophyta</taxon>
        <taxon>Tracheophyta</taxon>
        <taxon>Spermatophyta</taxon>
        <taxon>Magnoliopsida</taxon>
        <taxon>Liliopsida</taxon>
        <taxon>Araceae</taxon>
        <taxon>Aroideae</taxon>
        <taxon>Colocasieae</taxon>
        <taxon>Colocasia</taxon>
    </lineage>
</organism>
<protein>
    <submittedName>
        <fullName evidence="1">Uncharacterized protein</fullName>
    </submittedName>
</protein>
<dbReference type="EMBL" id="NMUH01005661">
    <property type="protein sequence ID" value="MQM13348.1"/>
    <property type="molecule type" value="Genomic_DNA"/>
</dbReference>
<reference evidence="1" key="1">
    <citation type="submission" date="2017-07" db="EMBL/GenBank/DDBJ databases">
        <title>Taro Niue Genome Assembly and Annotation.</title>
        <authorList>
            <person name="Atibalentja N."/>
            <person name="Keating K."/>
            <person name="Fields C.J."/>
        </authorList>
    </citation>
    <scope>NUCLEOTIDE SEQUENCE</scope>
    <source>
        <strain evidence="1">Niue_2</strain>
        <tissue evidence="1">Leaf</tissue>
    </source>
</reference>
<comment type="caution">
    <text evidence="1">The sequence shown here is derived from an EMBL/GenBank/DDBJ whole genome shotgun (WGS) entry which is preliminary data.</text>
</comment>
<evidence type="ECO:0000313" key="1">
    <source>
        <dbReference type="EMBL" id="MQM13348.1"/>
    </source>
</evidence>
<evidence type="ECO:0000313" key="2">
    <source>
        <dbReference type="Proteomes" id="UP000652761"/>
    </source>
</evidence>
<sequence>MYCCYLSTDTRLLSTRLAFQTLGLQFCMDLSTESNGSVDRSLQVLEAWSLSTGDCWLSTGEI</sequence>
<accession>A0A843X1X5</accession>